<dbReference type="AlphaFoldDB" id="A0A158CV74"/>
<evidence type="ECO:0000256" key="6">
    <source>
        <dbReference type="ARBA" id="ARBA00023136"/>
    </source>
</evidence>
<dbReference type="GO" id="GO:0005886">
    <property type="term" value="C:plasma membrane"/>
    <property type="evidence" value="ECO:0007669"/>
    <property type="project" value="UniProtKB-SubCell"/>
</dbReference>
<name>A0A158CV74_9BURK</name>
<comment type="caution">
    <text evidence="11">The sequence shown here is derived from an EMBL/GenBank/DDBJ whole genome shotgun (WGS) entry which is preliminary data.</text>
</comment>
<keyword evidence="12" id="KW-1185">Reference proteome</keyword>
<evidence type="ECO:0000256" key="3">
    <source>
        <dbReference type="ARBA" id="ARBA00022475"/>
    </source>
</evidence>
<evidence type="ECO:0000256" key="1">
    <source>
        <dbReference type="ARBA" id="ARBA00004651"/>
    </source>
</evidence>
<protein>
    <recommendedName>
        <fullName evidence="8">Guanidinium exporter</fullName>
    </recommendedName>
</protein>
<sequence length="109" mass="11193">MSQSLGWLLLILSGLLDVAWAVSMKLTQGYTRPGWTALSIVLLAAFVYLLGKVLTVLPVGSAYAVWTGIGALGTVLLGVVLFGETVSALRVVGAVLVIAGIAALKQAPA</sequence>
<evidence type="ECO:0000256" key="9">
    <source>
        <dbReference type="RuleBase" id="RU003942"/>
    </source>
</evidence>
<dbReference type="InterPro" id="IPR000390">
    <property type="entry name" value="Small_drug/metabolite_transptr"/>
</dbReference>
<keyword evidence="4 9" id="KW-0812">Transmembrane</keyword>
<dbReference type="OrthoDB" id="9808638at2"/>
<reference evidence="11" key="1">
    <citation type="submission" date="2016-01" db="EMBL/GenBank/DDBJ databases">
        <authorList>
            <person name="Peeters C."/>
        </authorList>
    </citation>
    <scope>NUCLEOTIDE SEQUENCE [LARGE SCALE GENOMIC DNA]</scope>
    <source>
        <strain evidence="11">LMG 29323</strain>
    </source>
</reference>
<feature type="transmembrane region" description="Helical" evidence="10">
    <location>
        <begin position="63"/>
        <end position="82"/>
    </location>
</feature>
<evidence type="ECO:0000256" key="4">
    <source>
        <dbReference type="ARBA" id="ARBA00022692"/>
    </source>
</evidence>
<gene>
    <name evidence="11" type="ORF">AWB80_05893</name>
</gene>
<dbReference type="Pfam" id="PF00893">
    <property type="entry name" value="Multi_Drug_Res"/>
    <property type="match status" value="1"/>
</dbReference>
<dbReference type="SUPFAM" id="SSF103481">
    <property type="entry name" value="Multidrug resistance efflux transporter EmrE"/>
    <property type="match status" value="1"/>
</dbReference>
<comment type="subcellular location">
    <subcellularLocation>
        <location evidence="1 9">Cell membrane</location>
        <topology evidence="1 9">Multi-pass membrane protein</topology>
    </subcellularLocation>
</comment>
<dbReference type="Proteomes" id="UP000054911">
    <property type="component" value="Unassembled WGS sequence"/>
</dbReference>
<dbReference type="GO" id="GO:1990961">
    <property type="term" value="P:xenobiotic detoxification by transmembrane export across the plasma membrane"/>
    <property type="evidence" value="ECO:0007669"/>
    <property type="project" value="UniProtKB-ARBA"/>
</dbReference>
<evidence type="ECO:0000313" key="11">
    <source>
        <dbReference type="EMBL" id="SAK86228.1"/>
    </source>
</evidence>
<keyword evidence="5 10" id="KW-1133">Transmembrane helix</keyword>
<comment type="similarity">
    <text evidence="7">Belongs to the drug/metabolite transporter (DMT) superfamily. Small multidrug resistance (SMR) (TC 2.A.7.1) family. Gdx/SugE subfamily.</text>
</comment>
<dbReference type="InterPro" id="IPR037185">
    <property type="entry name" value="EmrE-like"/>
</dbReference>
<accession>A0A158CV74</accession>
<dbReference type="STRING" id="1777141.AWB80_05893"/>
<proteinExistence type="inferred from homology"/>
<dbReference type="EMBL" id="FCOE02000027">
    <property type="protein sequence ID" value="SAK86228.1"/>
    <property type="molecule type" value="Genomic_DNA"/>
</dbReference>
<organism evidence="11 12">
    <name type="scientific">Caballeronia pedi</name>
    <dbReference type="NCBI Taxonomy" id="1777141"/>
    <lineage>
        <taxon>Bacteria</taxon>
        <taxon>Pseudomonadati</taxon>
        <taxon>Pseudomonadota</taxon>
        <taxon>Betaproteobacteria</taxon>
        <taxon>Burkholderiales</taxon>
        <taxon>Burkholderiaceae</taxon>
        <taxon>Caballeronia</taxon>
    </lineage>
</organism>
<dbReference type="RefSeq" id="WP_061178244.1">
    <property type="nucleotide sequence ID" value="NZ_FCOE02000027.1"/>
</dbReference>
<evidence type="ECO:0000256" key="2">
    <source>
        <dbReference type="ARBA" id="ARBA00022448"/>
    </source>
</evidence>
<dbReference type="PANTHER" id="PTHR30561:SF0">
    <property type="entry name" value="GUANIDINIUM EXPORTER"/>
    <property type="match status" value="1"/>
</dbReference>
<keyword evidence="2" id="KW-0813">Transport</keyword>
<evidence type="ECO:0000256" key="7">
    <source>
        <dbReference type="ARBA" id="ARBA00038151"/>
    </source>
</evidence>
<evidence type="ECO:0000256" key="5">
    <source>
        <dbReference type="ARBA" id="ARBA00022989"/>
    </source>
</evidence>
<keyword evidence="6 10" id="KW-0472">Membrane</keyword>
<feature type="transmembrane region" description="Helical" evidence="10">
    <location>
        <begin position="31"/>
        <end position="51"/>
    </location>
</feature>
<dbReference type="FunFam" id="1.10.3730.20:FF:000001">
    <property type="entry name" value="Quaternary ammonium compound resistance transporter SugE"/>
    <property type="match status" value="1"/>
</dbReference>
<dbReference type="InterPro" id="IPR045324">
    <property type="entry name" value="Small_multidrug_res"/>
</dbReference>
<dbReference type="GO" id="GO:0022857">
    <property type="term" value="F:transmembrane transporter activity"/>
    <property type="evidence" value="ECO:0007669"/>
    <property type="project" value="InterPro"/>
</dbReference>
<dbReference type="PANTHER" id="PTHR30561">
    <property type="entry name" value="SMR FAMILY PROTON-DEPENDENT DRUG EFFLUX TRANSPORTER SUGE"/>
    <property type="match status" value="1"/>
</dbReference>
<evidence type="ECO:0000256" key="8">
    <source>
        <dbReference type="ARBA" id="ARBA00039168"/>
    </source>
</evidence>
<dbReference type="Gene3D" id="1.10.3730.20">
    <property type="match status" value="1"/>
</dbReference>
<feature type="transmembrane region" description="Helical" evidence="10">
    <location>
        <begin position="88"/>
        <end position="104"/>
    </location>
</feature>
<evidence type="ECO:0000313" key="12">
    <source>
        <dbReference type="Proteomes" id="UP000054911"/>
    </source>
</evidence>
<evidence type="ECO:0000256" key="10">
    <source>
        <dbReference type="SAM" id="Phobius"/>
    </source>
</evidence>
<keyword evidence="3" id="KW-1003">Cell membrane</keyword>